<dbReference type="eggNOG" id="ENOG5033XN1">
    <property type="taxonomic scope" value="Bacteria"/>
</dbReference>
<name>D7C1Q5_STRBB</name>
<gene>
    <name evidence="2" type="ordered locus">SBI_07000</name>
</gene>
<dbReference type="KEGG" id="sbh:SBI_07000"/>
<protein>
    <submittedName>
        <fullName evidence="2">Uncharacterized protein</fullName>
    </submittedName>
</protein>
<dbReference type="EMBL" id="CP002047">
    <property type="protein sequence ID" value="ADI10120.1"/>
    <property type="molecule type" value="Genomic_DNA"/>
</dbReference>
<keyword evidence="3" id="KW-1185">Reference proteome</keyword>
<accession>D7C1Q5</accession>
<dbReference type="AntiFam" id="ANF00095">
    <property type="entry name" value="Shadow ORF (opposite ABC transporters)"/>
</dbReference>
<dbReference type="Proteomes" id="UP000000377">
    <property type="component" value="Chromosome"/>
</dbReference>
<evidence type="ECO:0000313" key="3">
    <source>
        <dbReference type="Proteomes" id="UP000000377"/>
    </source>
</evidence>
<dbReference type="AlphaFoldDB" id="D7C1Q5"/>
<dbReference type="AntiFam" id="ANF00142">
    <property type="entry name" value="Shadow ORF (opposite yadG)"/>
</dbReference>
<dbReference type="HOGENOM" id="CLU_364807_0_0_11"/>
<evidence type="ECO:0000313" key="2">
    <source>
        <dbReference type="EMBL" id="ADI10120.1"/>
    </source>
</evidence>
<proteinExistence type="predicted"/>
<sequence length="765" mass="79608">MATGALAFLGVVERFDGLDGLDVLHGQGHHGVLGRFFAVEFAGDPALCHDQDPVAHAQHLGEVAGDHQHRVPGGGEFVDELVDLDLGAHVDSAGGLVEDEHLAVGQQPLADDDLLLIAAGQGAYALVETSHADRQLLGDPGRRAALPGPVDEPGAGGGAQRDQAQVLLDGGVQDQALALAVLGDEPDPGGHGRAHVVPGQPLTEDFDGAGVVRIGAEDGPYDLGTARADESGEPHHLPGPHLEGDVVEDAVPGQALDLEQGRPGFGRPPRVLLLDGAAHHQPDQFVLFGGGRDLGDAAAVAQDGDAVAEGRYLLQVVGDEDDADAVRAQGADDPEELVDLFGGEHRGRLVHDQDAGVQGQRLGDLDHLQPGDAQVAYAVGGGDVDPDAGQQFGGPLVHGLAVDQPQSARLAPQEDVLGDAEVGDEVELLVDGGDPEPFGVLGAVDAHRGAVDEDAAAVGAVGAGEHLDQRALARTVLAQQDVHLAAAQIEVDAVERDHAGEGLADALHAQQLGGRAPCARRHALRRLYGARRAHGLLPSGSPHERRVTRRADRITESVVRPSTRSISARTAARPSSPVGWAMAVIGGSVWTNHGMSSNAASATSPGTRRPRARISSIAPSAMRLSAAKMTSGGSGRSRKRAVTRRPLSAWKSPWPMKSAGRARPNSCSADRKASTRSRPVVVAAGPATMASRRWPSACRWATRSRTASVPSVRTTGTSTPLIQRSTKTIGVPERAASSISGEPPSVGVTSRPSMRRSMRVRTWWS</sequence>
<feature type="region of interest" description="Disordered" evidence="1">
    <location>
        <begin position="616"/>
        <end position="678"/>
    </location>
</feature>
<reference evidence="2 3" key="1">
    <citation type="journal article" date="2010" name="J. Bacteriol.">
        <title>Genome sequence of the milbemycin-producing bacterium Streptomyces bingchenggensis.</title>
        <authorList>
            <person name="Wang X.J."/>
            <person name="Yan Y.J."/>
            <person name="Zhang B."/>
            <person name="An J."/>
            <person name="Wang J.J."/>
            <person name="Tian J."/>
            <person name="Jiang L."/>
            <person name="Chen Y.H."/>
            <person name="Huang S.X."/>
            <person name="Yin M."/>
            <person name="Zhang J."/>
            <person name="Gao A.L."/>
            <person name="Liu C.X."/>
            <person name="Zhu Z.X."/>
            <person name="Xiang W.S."/>
        </authorList>
    </citation>
    <scope>NUCLEOTIDE SEQUENCE [LARGE SCALE GENOMIC DNA]</scope>
    <source>
        <strain evidence="2 3">BCW-1</strain>
    </source>
</reference>
<feature type="region of interest" description="Disordered" evidence="1">
    <location>
        <begin position="137"/>
        <end position="160"/>
    </location>
</feature>
<feature type="region of interest" description="Disordered" evidence="1">
    <location>
        <begin position="731"/>
        <end position="753"/>
    </location>
</feature>
<organism evidence="2 3">
    <name type="scientific">Streptomyces bingchenggensis (strain BCW-1)</name>
    <dbReference type="NCBI Taxonomy" id="749414"/>
    <lineage>
        <taxon>Bacteria</taxon>
        <taxon>Bacillati</taxon>
        <taxon>Actinomycetota</taxon>
        <taxon>Actinomycetes</taxon>
        <taxon>Kitasatosporales</taxon>
        <taxon>Streptomycetaceae</taxon>
        <taxon>Streptomyces</taxon>
    </lineage>
</organism>
<evidence type="ECO:0000256" key="1">
    <source>
        <dbReference type="SAM" id="MobiDB-lite"/>
    </source>
</evidence>
<feature type="region of interest" description="Disordered" evidence="1">
    <location>
        <begin position="182"/>
        <end position="202"/>
    </location>
</feature>